<gene>
    <name evidence="2" type="ORF">M5X09_27540</name>
</gene>
<evidence type="ECO:0000313" key="2">
    <source>
        <dbReference type="EMBL" id="MCY9523357.1"/>
    </source>
</evidence>
<evidence type="ECO:0000313" key="3">
    <source>
        <dbReference type="Proteomes" id="UP001207626"/>
    </source>
</evidence>
<name>A0ABT4E168_9BACL</name>
<comment type="caution">
    <text evidence="2">The sequence shown here is derived from an EMBL/GenBank/DDBJ whole genome shotgun (WGS) entry which is preliminary data.</text>
</comment>
<accession>A0ABT4E168</accession>
<sequence length="229" mass="25491">MLYPITPKQSVYKFNVDILIQGESNVAALEQLLHMLQTNPEILDLRVQSGIELGSLLEMMETMQQQKMNSTPFGKLTAMRIANQSSAPRSKSHAPHMASNASSVNASVSRTGANPEHAGNAPMEKGNIGSMRTMQHEADRPSAAAAPSQSTTDTYTERLTQIERKIMQNIEQNCLVRLSVNKGKGVRVSLPCRFLNYDATNQLLNVYHVDQKQVYAYHLSEIEEMNQQS</sequence>
<dbReference type="RefSeq" id="WP_087435245.1">
    <property type="nucleotide sequence ID" value="NZ_JAMDLV010000023.1"/>
</dbReference>
<keyword evidence="3" id="KW-1185">Reference proteome</keyword>
<feature type="region of interest" description="Disordered" evidence="1">
    <location>
        <begin position="84"/>
        <end position="154"/>
    </location>
</feature>
<dbReference type="EMBL" id="JAMDLW010000064">
    <property type="protein sequence ID" value="MCY9523357.1"/>
    <property type="molecule type" value="Genomic_DNA"/>
</dbReference>
<proteinExistence type="predicted"/>
<dbReference type="Proteomes" id="UP001207626">
    <property type="component" value="Unassembled WGS sequence"/>
</dbReference>
<organism evidence="2 3">
    <name type="scientific">Paenibacillus apiarius</name>
    <dbReference type="NCBI Taxonomy" id="46240"/>
    <lineage>
        <taxon>Bacteria</taxon>
        <taxon>Bacillati</taxon>
        <taxon>Bacillota</taxon>
        <taxon>Bacilli</taxon>
        <taxon>Bacillales</taxon>
        <taxon>Paenibacillaceae</taxon>
        <taxon>Paenibacillus</taxon>
    </lineage>
</organism>
<reference evidence="2 3" key="1">
    <citation type="submission" date="2022-05" db="EMBL/GenBank/DDBJ databases">
        <title>Genome Sequencing of Bee-Associated Microbes.</title>
        <authorList>
            <person name="Dunlap C."/>
        </authorList>
    </citation>
    <scope>NUCLEOTIDE SEQUENCE [LARGE SCALE GENOMIC DNA]</scope>
    <source>
        <strain evidence="2 3">NRRL NRS-1438</strain>
    </source>
</reference>
<feature type="compositionally biased region" description="Low complexity" evidence="1">
    <location>
        <begin position="98"/>
        <end position="109"/>
    </location>
</feature>
<protein>
    <submittedName>
        <fullName evidence="2">Uncharacterized protein</fullName>
    </submittedName>
</protein>
<evidence type="ECO:0000256" key="1">
    <source>
        <dbReference type="SAM" id="MobiDB-lite"/>
    </source>
</evidence>